<reference evidence="1 2" key="1">
    <citation type="journal article" date="2006" name="Genome Res.">
        <title>Massive genome erosion and functional adaptations provide insights into the symbiotic lifestyle of Sodalis glossinidius in the tsetse host.</title>
        <authorList>
            <person name="Toh H."/>
            <person name="Weiss B.L."/>
            <person name="Perkin S.A.H."/>
            <person name="Yamashita A."/>
            <person name="Oshima K."/>
            <person name="Hattori M."/>
            <person name="Aksoy S."/>
        </authorList>
    </citation>
    <scope>NUCLEOTIDE SEQUENCE [LARGE SCALE GENOMIC DNA]</scope>
    <source>
        <strain evidence="2">morsitans</strain>
    </source>
</reference>
<proteinExistence type="predicted"/>
<gene>
    <name evidence="1" type="ordered locus">SG1970</name>
</gene>
<keyword evidence="2" id="KW-1185">Reference proteome</keyword>
<dbReference type="Proteomes" id="UP000001932">
    <property type="component" value="Chromosome"/>
</dbReference>
<dbReference type="STRING" id="343509.SG1970"/>
<dbReference type="InterPro" id="IPR014054">
    <property type="entry name" value="Phage_regulatory_Rha"/>
</dbReference>
<organism evidence="1 2">
    <name type="scientific">Sodalis glossinidius (strain morsitans)</name>
    <dbReference type="NCBI Taxonomy" id="343509"/>
    <lineage>
        <taxon>Bacteria</taxon>
        <taxon>Pseudomonadati</taxon>
        <taxon>Pseudomonadota</taxon>
        <taxon>Gammaproteobacteria</taxon>
        <taxon>Enterobacterales</taxon>
        <taxon>Bruguierivoracaceae</taxon>
        <taxon>Sodalis</taxon>
    </lineage>
</organism>
<accession>Q2NRI0</accession>
<name>Q2NRI0_SODGM</name>
<dbReference type="HOGENOM" id="CLU_046670_7_0_6"/>
<evidence type="ECO:0008006" key="3">
    <source>
        <dbReference type="Google" id="ProtNLM"/>
    </source>
</evidence>
<dbReference type="Pfam" id="PF09669">
    <property type="entry name" value="Phage_pRha"/>
    <property type="match status" value="1"/>
</dbReference>
<protein>
    <recommendedName>
        <fullName evidence="3">Phage regulatory protein Rha (Phage_pRha)</fullName>
    </recommendedName>
</protein>
<dbReference type="EMBL" id="AP008232">
    <property type="protein sequence ID" value="BAE75245.1"/>
    <property type="molecule type" value="Genomic_DNA"/>
</dbReference>
<evidence type="ECO:0000313" key="1">
    <source>
        <dbReference type="EMBL" id="BAE75245.1"/>
    </source>
</evidence>
<dbReference type="BioCyc" id="SGLO343509:SGP1_RS18110-MONOMER"/>
<dbReference type="eggNOG" id="COG3646">
    <property type="taxonomic scope" value="Bacteria"/>
</dbReference>
<evidence type="ECO:0000313" key="2">
    <source>
        <dbReference type="Proteomes" id="UP000001932"/>
    </source>
</evidence>
<sequence>MRRLIMQNLTIAQTLTMSSREIAELVGKNHKEVCRDIRVMLVALYGGNESDYIRSANLLYDTNQGVSCNQYDTTNPNGWEYLLDRRHTEILITGYDVKRRAAVIDRWFALESGKAQAITAAPALPENYISALEALLESKKSEATLALVNKKQEEEIHSLQNLFQVGMTPVKFCKQLNGVNINHISLFLQERKFLYDAQREKKKYHIWRVTSYARDKYFTESPYTIPTENNGSLLQCQLYRMAIPGRSNHS</sequence>
<dbReference type="KEGG" id="sgl:SG1970"/>
<dbReference type="AlphaFoldDB" id="Q2NRI0"/>